<dbReference type="InterPro" id="IPR012309">
    <property type="entry name" value="DNA_ligase_ATP-dep_C"/>
</dbReference>
<dbReference type="NCBIfam" id="TIGR00574">
    <property type="entry name" value="dnl1"/>
    <property type="match status" value="1"/>
</dbReference>
<keyword evidence="13" id="KW-0539">Nucleus</keyword>
<feature type="region of interest" description="Disordered" evidence="18">
    <location>
        <begin position="60"/>
        <end position="85"/>
    </location>
</feature>
<keyword evidence="9 16" id="KW-0067">ATP-binding</keyword>
<dbReference type="Proteomes" id="UP001369815">
    <property type="component" value="Unassembled WGS sequence"/>
</dbReference>
<dbReference type="GO" id="GO:0006303">
    <property type="term" value="P:double-strand break repair via nonhomologous end joining"/>
    <property type="evidence" value="ECO:0007669"/>
    <property type="project" value="TreeGrafter"/>
</dbReference>
<dbReference type="Gene3D" id="3.30.470.30">
    <property type="entry name" value="DNA ligase/mRNA capping enzyme"/>
    <property type="match status" value="1"/>
</dbReference>
<dbReference type="InterPro" id="IPR000977">
    <property type="entry name" value="DNA_ligase_ATP-dep"/>
</dbReference>
<dbReference type="SMART" id="SM00292">
    <property type="entry name" value="BRCT"/>
    <property type="match status" value="2"/>
</dbReference>
<dbReference type="InterPro" id="IPR016059">
    <property type="entry name" value="DNA_ligase_ATP-dep_CS"/>
</dbReference>
<dbReference type="InterPro" id="IPR012308">
    <property type="entry name" value="DNA_ligase_ATP-dep_N"/>
</dbReference>
<dbReference type="InterPro" id="IPR029710">
    <property type="entry name" value="LIG4"/>
</dbReference>
<comment type="function">
    <text evidence="15">DNA ligase involved in DNA non-homologous end joining (NHEJ); required for double-strand break (DSB) repair.</text>
</comment>
<dbReference type="SUPFAM" id="SSF56091">
    <property type="entry name" value="DNA ligase/mRNA capping enzyme, catalytic domain"/>
    <property type="match status" value="1"/>
</dbReference>
<dbReference type="CDD" id="cd17722">
    <property type="entry name" value="BRCT_DNA_ligase_IV_rpt1"/>
    <property type="match status" value="1"/>
</dbReference>
<dbReference type="CDD" id="cd07968">
    <property type="entry name" value="OBF_DNA_ligase_IV"/>
    <property type="match status" value="1"/>
</dbReference>
<dbReference type="InterPro" id="IPR036420">
    <property type="entry name" value="BRCT_dom_sf"/>
</dbReference>
<evidence type="ECO:0000256" key="7">
    <source>
        <dbReference type="ARBA" id="ARBA00022741"/>
    </source>
</evidence>
<dbReference type="InterPro" id="IPR001357">
    <property type="entry name" value="BRCT_dom"/>
</dbReference>
<dbReference type="SUPFAM" id="SSF52113">
    <property type="entry name" value="BRCT domain"/>
    <property type="match status" value="2"/>
</dbReference>
<dbReference type="GO" id="GO:0071897">
    <property type="term" value="P:DNA biosynthetic process"/>
    <property type="evidence" value="ECO:0007669"/>
    <property type="project" value="InterPro"/>
</dbReference>
<dbReference type="Pfam" id="PF16589">
    <property type="entry name" value="BRCT_2"/>
    <property type="match status" value="1"/>
</dbReference>
<evidence type="ECO:0000256" key="3">
    <source>
        <dbReference type="ARBA" id="ARBA00007572"/>
    </source>
</evidence>
<keyword evidence="22" id="KW-1185">Reference proteome</keyword>
<evidence type="ECO:0000256" key="14">
    <source>
        <dbReference type="ARBA" id="ARBA00034003"/>
    </source>
</evidence>
<evidence type="ECO:0000256" key="10">
    <source>
        <dbReference type="ARBA" id="ARBA00022842"/>
    </source>
</evidence>
<dbReference type="Gene3D" id="3.40.50.10190">
    <property type="entry name" value="BRCT domain"/>
    <property type="match status" value="2"/>
</dbReference>
<dbReference type="PROSITE" id="PS50172">
    <property type="entry name" value="BRCT"/>
    <property type="match status" value="2"/>
</dbReference>
<dbReference type="GO" id="GO:0032807">
    <property type="term" value="C:DNA ligase IV complex"/>
    <property type="evidence" value="ECO:0007669"/>
    <property type="project" value="TreeGrafter"/>
</dbReference>
<evidence type="ECO:0000256" key="13">
    <source>
        <dbReference type="ARBA" id="ARBA00023242"/>
    </source>
</evidence>
<feature type="domain" description="ATP-dependent DNA ligase family profile" evidence="19">
    <location>
        <begin position="426"/>
        <end position="560"/>
    </location>
</feature>
<dbReference type="InterPro" id="IPR012310">
    <property type="entry name" value="DNA_ligase_ATP-dep_cent"/>
</dbReference>
<comment type="caution">
    <text evidence="21">The sequence shown here is derived from an EMBL/GenBank/DDBJ whole genome shotgun (WGS) entry which is preliminary data.</text>
</comment>
<sequence length="996" mass="113744">MSQRRGKIRDAGAEDEERRQYETGGQTLQELDAKYPNRPKNHSRTLFFSDLYKDLFNPLSENKPQAGPKLARTRAASQKQNKLSPHEQKRIIIERFISRWRTEVGDDIYPAMRLILSNSDRDRGMYGLKEGNISRLLVKLMRIDRNSEDGYDLLHWKMPSKSAAGRAAGDFTGRCFDVLSKRPMRIEPGDMRIAEVNEMLDKLAAASGESEQLPIFEVFYQRMNPEELKWLIRIILKQMRVGATERTFMDLWHPDAQDLFSVSSSLRQVCWDLYDPKFRLTDGQTNVTLMQCFQPMLCHYQMSTSFQKMVDKLNSNNRVEGDDEFWIEEKLDGERMQLHMEEDDDVPGGRRFKFWSRKAKDYTYLYGESFKDANSSLTRHIKDAFAPGVRNIILDGEMIVWDPELDKVLKFGTLKTAAIAEQQNPHKDNAPRPVLRVFDILYLNDQPLTQYTLRDRRNALEKAVPGVPFRLEVHKYDKANSADAIEPMLRKIVSDASEGLVLKNPRSMYSLADRSDNWIKVKPEYMSGFGESVEVIIIGGYYGSGHRGGVLGSFLCGLRASENDIKAGAKAETCYSFVKVGGGFSAEDLAEIRHLTEGKWKSWDPKKPPSEYIQLAGGDKYQILRPDVWIRPSESLVISVKAASAGESDQFAKGITLRFPRFRGMRLDRSWDSCLDFQGFLDMKARAEKENEEKAMKMESHRKRATKRTKRDIVIAGQDNTAPVIFEGPKTKVFEGLEFCVLTDCTTPVKKSKTQLETLIKENGGKIHQRANPGTNMLLIGEKKVVKVASLMKAGDVDIIKPKWVLDCLAQRDRDFLLPFETGHIFHATEATMRQAEENVDEFGDSYARDLSLKDLRQLVESMPKKEIIVGEPFNKEEFLNQLADHGHDMSGLRSYMFRGARVHFAVTDEVSSISCLKLKNWIKYGGGLIVEDLGDKSTTHVVVISDSETGEMGRAAEVRSFISNRTPVPRVVSRQWVEDCWKNRTTLDEERYAPL</sequence>
<dbReference type="GO" id="GO:0006297">
    <property type="term" value="P:nucleotide-excision repair, DNA gap filling"/>
    <property type="evidence" value="ECO:0007669"/>
    <property type="project" value="TreeGrafter"/>
</dbReference>
<evidence type="ECO:0000256" key="9">
    <source>
        <dbReference type="ARBA" id="ARBA00022840"/>
    </source>
</evidence>
<keyword evidence="5" id="KW-0479">Metal-binding</keyword>
<dbReference type="PROSITE" id="PS00697">
    <property type="entry name" value="DNA_LIGASE_A1"/>
    <property type="match status" value="1"/>
</dbReference>
<dbReference type="GO" id="GO:0006310">
    <property type="term" value="P:DNA recombination"/>
    <property type="evidence" value="ECO:0007669"/>
    <property type="project" value="UniProtKB-KW"/>
</dbReference>
<evidence type="ECO:0000259" key="19">
    <source>
        <dbReference type="PROSITE" id="PS50160"/>
    </source>
</evidence>
<accession>A0AAX6MBE1</accession>
<dbReference type="EC" id="6.5.1.1" evidence="16"/>
<dbReference type="AlphaFoldDB" id="A0AAX6MBE1"/>
<reference evidence="21 22" key="1">
    <citation type="journal article" date="2024" name="Front Chem Biol">
        <title>Unveiling the potential of Daldinia eschscholtzii MFLUCC 19-0629 through bioactivity and bioinformatics studies for enhanced sustainable agriculture production.</title>
        <authorList>
            <person name="Brooks S."/>
            <person name="Weaver J.A."/>
            <person name="Klomchit A."/>
            <person name="Alharthi S.A."/>
            <person name="Onlamun T."/>
            <person name="Nurani R."/>
            <person name="Vong T.K."/>
            <person name="Alberti F."/>
            <person name="Greco C."/>
        </authorList>
    </citation>
    <scope>NUCLEOTIDE SEQUENCE [LARGE SCALE GENOMIC DNA]</scope>
    <source>
        <strain evidence="21">MFLUCC 19-0629</strain>
    </source>
</reference>
<keyword evidence="10" id="KW-0460">Magnesium</keyword>
<evidence type="ECO:0000256" key="2">
    <source>
        <dbReference type="ARBA" id="ARBA00004123"/>
    </source>
</evidence>
<evidence type="ECO:0000256" key="6">
    <source>
        <dbReference type="ARBA" id="ARBA00022737"/>
    </source>
</evidence>
<dbReference type="GO" id="GO:0003677">
    <property type="term" value="F:DNA binding"/>
    <property type="evidence" value="ECO:0007669"/>
    <property type="project" value="InterPro"/>
</dbReference>
<dbReference type="PROSITE" id="PS50160">
    <property type="entry name" value="DNA_LIGASE_A3"/>
    <property type="match status" value="1"/>
</dbReference>
<comment type="similarity">
    <text evidence="3 17">Belongs to the ATP-dependent DNA ligase family.</text>
</comment>
<dbReference type="Pfam" id="PF00533">
    <property type="entry name" value="BRCT"/>
    <property type="match status" value="1"/>
</dbReference>
<dbReference type="Gene3D" id="1.10.3260.10">
    <property type="entry name" value="DNA ligase, ATP-dependent, N-terminal domain"/>
    <property type="match status" value="1"/>
</dbReference>
<dbReference type="Gene3D" id="2.40.50.140">
    <property type="entry name" value="Nucleic acid-binding proteins"/>
    <property type="match status" value="1"/>
</dbReference>
<evidence type="ECO:0000256" key="11">
    <source>
        <dbReference type="ARBA" id="ARBA00023172"/>
    </source>
</evidence>
<evidence type="ECO:0000256" key="18">
    <source>
        <dbReference type="SAM" id="MobiDB-lite"/>
    </source>
</evidence>
<protein>
    <recommendedName>
        <fullName evidence="16">DNA ligase</fullName>
        <ecNumber evidence="16">6.5.1.1</ecNumber>
    </recommendedName>
</protein>
<keyword evidence="4 16" id="KW-0436">Ligase</keyword>
<keyword evidence="6" id="KW-0677">Repeat</keyword>
<dbReference type="FunFam" id="1.10.3260.10:FF:000008">
    <property type="entry name" value="DNA ligase 4"/>
    <property type="match status" value="1"/>
</dbReference>
<dbReference type="SUPFAM" id="SSF117018">
    <property type="entry name" value="ATP-dependent DNA ligase DNA-binding domain"/>
    <property type="match status" value="1"/>
</dbReference>
<dbReference type="PANTHER" id="PTHR45997">
    <property type="entry name" value="DNA LIGASE 4"/>
    <property type="match status" value="1"/>
</dbReference>
<dbReference type="CDD" id="cd07903">
    <property type="entry name" value="Adenylation_DNA_ligase_IV"/>
    <property type="match status" value="1"/>
</dbReference>
<comment type="subcellular location">
    <subcellularLocation>
        <location evidence="2">Nucleus</location>
    </subcellularLocation>
</comment>
<comment type="catalytic activity">
    <reaction evidence="14 16">
        <text>ATP + (deoxyribonucleotide)n-3'-hydroxyl + 5'-phospho-(deoxyribonucleotide)m = (deoxyribonucleotide)n+m + AMP + diphosphate.</text>
        <dbReference type="EC" id="6.5.1.1"/>
    </reaction>
</comment>
<evidence type="ECO:0000256" key="4">
    <source>
        <dbReference type="ARBA" id="ARBA00022598"/>
    </source>
</evidence>
<evidence type="ECO:0000256" key="16">
    <source>
        <dbReference type="RuleBase" id="RU000617"/>
    </source>
</evidence>
<evidence type="ECO:0000256" key="12">
    <source>
        <dbReference type="ARBA" id="ARBA00023204"/>
    </source>
</evidence>
<feature type="domain" description="BRCT" evidence="20">
    <location>
        <begin position="729"/>
        <end position="812"/>
    </location>
</feature>
<dbReference type="GO" id="GO:0005524">
    <property type="term" value="F:ATP binding"/>
    <property type="evidence" value="ECO:0007669"/>
    <property type="project" value="UniProtKB-KW"/>
</dbReference>
<evidence type="ECO:0000313" key="21">
    <source>
        <dbReference type="EMBL" id="KAK6949783.1"/>
    </source>
</evidence>
<dbReference type="Pfam" id="PF04675">
    <property type="entry name" value="DNA_ligase_A_N"/>
    <property type="match status" value="1"/>
</dbReference>
<keyword evidence="12 16" id="KW-0234">DNA repair</keyword>
<dbReference type="SUPFAM" id="SSF50249">
    <property type="entry name" value="Nucleic acid-binding proteins"/>
    <property type="match status" value="1"/>
</dbReference>
<dbReference type="Pfam" id="PF04679">
    <property type="entry name" value="DNA_ligase_A_C"/>
    <property type="match status" value="1"/>
</dbReference>
<proteinExistence type="inferred from homology"/>
<evidence type="ECO:0000256" key="15">
    <source>
        <dbReference type="ARBA" id="ARBA00043870"/>
    </source>
</evidence>
<dbReference type="Pfam" id="PF01068">
    <property type="entry name" value="DNA_ligase_A_M"/>
    <property type="match status" value="1"/>
</dbReference>
<name>A0AAX6MBE1_9PEZI</name>
<keyword evidence="11 16" id="KW-0233">DNA recombination</keyword>
<evidence type="ECO:0000313" key="22">
    <source>
        <dbReference type="Proteomes" id="UP001369815"/>
    </source>
</evidence>
<feature type="region of interest" description="Disordered" evidence="18">
    <location>
        <begin position="1"/>
        <end position="39"/>
    </location>
</feature>
<evidence type="ECO:0000259" key="20">
    <source>
        <dbReference type="PROSITE" id="PS50172"/>
    </source>
</evidence>
<organism evidence="21 22">
    <name type="scientific">Daldinia eschscholtzii</name>
    <dbReference type="NCBI Taxonomy" id="292717"/>
    <lineage>
        <taxon>Eukaryota</taxon>
        <taxon>Fungi</taxon>
        <taxon>Dikarya</taxon>
        <taxon>Ascomycota</taxon>
        <taxon>Pezizomycotina</taxon>
        <taxon>Sordariomycetes</taxon>
        <taxon>Xylariomycetidae</taxon>
        <taxon>Xylariales</taxon>
        <taxon>Hypoxylaceae</taxon>
        <taxon>Daldinia</taxon>
    </lineage>
</organism>
<evidence type="ECO:0000256" key="1">
    <source>
        <dbReference type="ARBA" id="ARBA00001946"/>
    </source>
</evidence>
<dbReference type="GO" id="GO:0046872">
    <property type="term" value="F:metal ion binding"/>
    <property type="evidence" value="ECO:0007669"/>
    <property type="project" value="UniProtKB-KW"/>
</dbReference>
<feature type="compositionally biased region" description="Basic and acidic residues" evidence="18">
    <location>
        <begin position="8"/>
        <end position="21"/>
    </location>
</feature>
<dbReference type="FunFam" id="3.30.470.30:FF:000013">
    <property type="entry name" value="DNA ligase"/>
    <property type="match status" value="1"/>
</dbReference>
<dbReference type="InterPro" id="IPR044125">
    <property type="entry name" value="Adenylation_DNA_ligase_IV"/>
</dbReference>
<dbReference type="EMBL" id="JBANMG010000008">
    <property type="protein sequence ID" value="KAK6949783.1"/>
    <property type="molecule type" value="Genomic_DNA"/>
</dbReference>
<evidence type="ECO:0000256" key="5">
    <source>
        <dbReference type="ARBA" id="ARBA00022723"/>
    </source>
</evidence>
<dbReference type="CDD" id="cd00027">
    <property type="entry name" value="BRCT"/>
    <property type="match status" value="1"/>
</dbReference>
<evidence type="ECO:0000256" key="8">
    <source>
        <dbReference type="ARBA" id="ARBA00022763"/>
    </source>
</evidence>
<evidence type="ECO:0000256" key="17">
    <source>
        <dbReference type="RuleBase" id="RU004196"/>
    </source>
</evidence>
<comment type="cofactor">
    <cofactor evidence="1">
        <name>Mg(2+)</name>
        <dbReference type="ChEBI" id="CHEBI:18420"/>
    </cofactor>
</comment>
<keyword evidence="7 16" id="KW-0547">Nucleotide-binding</keyword>
<dbReference type="GO" id="GO:0003910">
    <property type="term" value="F:DNA ligase (ATP) activity"/>
    <property type="evidence" value="ECO:0007669"/>
    <property type="project" value="UniProtKB-EC"/>
</dbReference>
<dbReference type="InterPro" id="IPR012340">
    <property type="entry name" value="NA-bd_OB-fold"/>
</dbReference>
<dbReference type="InterPro" id="IPR036599">
    <property type="entry name" value="DNA_ligase_N_sf"/>
</dbReference>
<gene>
    <name evidence="21" type="ORF">Daesc_008104</name>
</gene>
<feature type="domain" description="BRCT" evidence="20">
    <location>
        <begin position="893"/>
        <end position="995"/>
    </location>
</feature>
<keyword evidence="8 16" id="KW-0227">DNA damage</keyword>
<dbReference type="PANTHER" id="PTHR45997:SF1">
    <property type="entry name" value="DNA LIGASE 4"/>
    <property type="match status" value="1"/>
</dbReference>